<dbReference type="Pfam" id="PF00324">
    <property type="entry name" value="AA_permease"/>
    <property type="match status" value="1"/>
</dbReference>
<name>A0ABW8U771_9GAMM</name>
<feature type="transmembrane region" description="Helical" evidence="9">
    <location>
        <begin position="25"/>
        <end position="45"/>
    </location>
</feature>
<dbReference type="EMBL" id="JBJJXE010000012">
    <property type="protein sequence ID" value="MFL1732834.1"/>
    <property type="molecule type" value="Genomic_DNA"/>
</dbReference>
<feature type="transmembrane region" description="Helical" evidence="9">
    <location>
        <begin position="253"/>
        <end position="275"/>
    </location>
</feature>
<feature type="transmembrane region" description="Helical" evidence="9">
    <location>
        <begin position="415"/>
        <end position="435"/>
    </location>
</feature>
<dbReference type="Proteomes" id="UP001624684">
    <property type="component" value="Unassembled WGS sequence"/>
</dbReference>
<evidence type="ECO:0000256" key="9">
    <source>
        <dbReference type="SAM" id="Phobius"/>
    </source>
</evidence>
<reference evidence="11 12" key="1">
    <citation type="submission" date="2024-11" db="EMBL/GenBank/DDBJ databases">
        <title>First Report of Moraxella oculi in Brazil in an Infectious Bovine Keratoconjunctivitis Outbreak.</title>
        <authorList>
            <person name="Carvalho C.V."/>
            <person name="Domingues R."/>
            <person name="Coutinho C."/>
            <person name="Honorio N.T.B.S."/>
            <person name="Faza D.R.L.R."/>
            <person name="Carvalho W.A."/>
            <person name="Machado A.B.F."/>
            <person name="Martins M.F."/>
            <person name="Gaspar E.B."/>
        </authorList>
    </citation>
    <scope>NUCLEOTIDE SEQUENCE [LARGE SCALE GENOMIC DNA]</scope>
    <source>
        <strain evidence="11 12">2117LE</strain>
    </source>
</reference>
<comment type="caution">
    <text evidence="11">The sequence shown here is derived from an EMBL/GenBank/DDBJ whole genome shotgun (WGS) entry which is preliminary data.</text>
</comment>
<evidence type="ECO:0000313" key="12">
    <source>
        <dbReference type="Proteomes" id="UP001624684"/>
    </source>
</evidence>
<keyword evidence="2" id="KW-0813">Transport</keyword>
<keyword evidence="3" id="KW-1003">Cell membrane</keyword>
<keyword evidence="12" id="KW-1185">Reference proteome</keyword>
<gene>
    <name evidence="11" type="ORF">ACJHVH_07510</name>
</gene>
<feature type="transmembrane region" description="Helical" evidence="9">
    <location>
        <begin position="51"/>
        <end position="72"/>
    </location>
</feature>
<dbReference type="PIRSF" id="PIRSF006060">
    <property type="entry name" value="AA_transporter"/>
    <property type="match status" value="1"/>
</dbReference>
<evidence type="ECO:0000259" key="10">
    <source>
        <dbReference type="Pfam" id="PF00324"/>
    </source>
</evidence>
<comment type="subcellular location">
    <subcellularLocation>
        <location evidence="1">Cell membrane</location>
        <topology evidence="1">Multi-pass membrane protein</topology>
    </subcellularLocation>
</comment>
<dbReference type="InterPro" id="IPR004841">
    <property type="entry name" value="AA-permease/SLC12A_dom"/>
</dbReference>
<dbReference type="PANTHER" id="PTHR43495">
    <property type="entry name" value="GABA PERMEASE"/>
    <property type="match status" value="1"/>
</dbReference>
<evidence type="ECO:0000256" key="7">
    <source>
        <dbReference type="ARBA" id="ARBA00023136"/>
    </source>
</evidence>
<keyword evidence="6 9" id="KW-1133">Transmembrane helix</keyword>
<dbReference type="PANTHER" id="PTHR43495:SF2">
    <property type="entry name" value="D-SERINE_D-ALANINE_GLYCINE TRANSPORTER"/>
    <property type="match status" value="1"/>
</dbReference>
<evidence type="ECO:0000256" key="5">
    <source>
        <dbReference type="ARBA" id="ARBA00022970"/>
    </source>
</evidence>
<sequence length="469" mass="51042">MPADSSKMPISTNKKSTRPTMKRQLTATHLQLVSIGGVIGAGFFLGAGKTIALAGTSVLIVYGIVGVFVFLVMRAMGELLLSDLSYRSFIDVIYVYLGRGMAFVVGWTYWLCWLIIAIANTVAITGYVLFWYPDMPLWLPALLNIGVIVLINLLSVKWFGEAEKYLTLIKVITIVTIIGVGIWLAVAGHTVGAQKASVWHLFDKDNFMPMGLTGFFAAFQLAVQANTGAELVGAAAAETNSPTKNLPKAINQIPIRVALFFIGSLAVILMNIPLANIQVGTSPFVQLFELIGFVGVASIINFVAISAALSSANSGLYSSARMVYGLSQQDNAPKCFGQLNRSGVPAYGVVYSAIYLSISFVLLYGTDSIIQAFTIISTISSACFILIWATIATAYLRYRYTAPDLHSKSVYQMPLGRSLCVLCLLFFGGVLWIFLQNNETSLGIKLVPIWLVSLFIIHHVNHKHKKTTH</sequence>
<evidence type="ECO:0000256" key="4">
    <source>
        <dbReference type="ARBA" id="ARBA00022692"/>
    </source>
</evidence>
<evidence type="ECO:0000256" key="1">
    <source>
        <dbReference type="ARBA" id="ARBA00004651"/>
    </source>
</evidence>
<feature type="transmembrane region" description="Helical" evidence="9">
    <location>
        <begin position="442"/>
        <end position="460"/>
    </location>
</feature>
<feature type="transmembrane region" description="Helical" evidence="9">
    <location>
        <begin position="207"/>
        <end position="223"/>
    </location>
</feature>
<protein>
    <submittedName>
        <fullName evidence="11">Amino acid permease</fullName>
    </submittedName>
</protein>
<keyword evidence="5" id="KW-0029">Amino-acid transport</keyword>
<proteinExistence type="predicted"/>
<keyword evidence="7 9" id="KW-0472">Membrane</keyword>
<feature type="transmembrane region" description="Helical" evidence="9">
    <location>
        <begin position="165"/>
        <end position="186"/>
    </location>
</feature>
<organism evidence="11 12">
    <name type="scientific">Moraxella oculi</name>
    <dbReference type="NCBI Taxonomy" id="2940516"/>
    <lineage>
        <taxon>Bacteria</taxon>
        <taxon>Pseudomonadati</taxon>
        <taxon>Pseudomonadota</taxon>
        <taxon>Gammaproteobacteria</taxon>
        <taxon>Moraxellales</taxon>
        <taxon>Moraxellaceae</taxon>
        <taxon>Moraxella</taxon>
    </lineage>
</organism>
<feature type="transmembrane region" description="Helical" evidence="9">
    <location>
        <begin position="346"/>
        <end position="365"/>
    </location>
</feature>
<evidence type="ECO:0000256" key="2">
    <source>
        <dbReference type="ARBA" id="ARBA00022448"/>
    </source>
</evidence>
<feature type="region of interest" description="Disordered" evidence="8">
    <location>
        <begin position="1"/>
        <end position="20"/>
    </location>
</feature>
<dbReference type="RefSeq" id="WP_407069365.1">
    <property type="nucleotide sequence ID" value="NZ_JBJJXE010000012.1"/>
</dbReference>
<feature type="transmembrane region" description="Helical" evidence="9">
    <location>
        <begin position="372"/>
        <end position="395"/>
    </location>
</feature>
<feature type="transmembrane region" description="Helical" evidence="9">
    <location>
        <begin position="108"/>
        <end position="130"/>
    </location>
</feature>
<feature type="domain" description="Amino acid permease/ SLC12A" evidence="10">
    <location>
        <begin position="29"/>
        <end position="433"/>
    </location>
</feature>
<evidence type="ECO:0000256" key="3">
    <source>
        <dbReference type="ARBA" id="ARBA00022475"/>
    </source>
</evidence>
<dbReference type="Gene3D" id="1.20.1740.10">
    <property type="entry name" value="Amino acid/polyamine transporter I"/>
    <property type="match status" value="1"/>
</dbReference>
<evidence type="ECO:0000313" key="11">
    <source>
        <dbReference type="EMBL" id="MFL1732834.1"/>
    </source>
</evidence>
<accession>A0ABW8U771</accession>
<evidence type="ECO:0000256" key="6">
    <source>
        <dbReference type="ARBA" id="ARBA00022989"/>
    </source>
</evidence>
<evidence type="ECO:0000256" key="8">
    <source>
        <dbReference type="SAM" id="MobiDB-lite"/>
    </source>
</evidence>
<feature type="transmembrane region" description="Helical" evidence="9">
    <location>
        <begin position="137"/>
        <end position="159"/>
    </location>
</feature>
<feature type="transmembrane region" description="Helical" evidence="9">
    <location>
        <begin position="287"/>
        <end position="309"/>
    </location>
</feature>
<keyword evidence="4 9" id="KW-0812">Transmembrane</keyword>